<keyword evidence="3 6" id="KW-0812">Transmembrane</keyword>
<accession>A0ABD5V6F1</accession>
<feature type="transmembrane region" description="Helical" evidence="6">
    <location>
        <begin position="12"/>
        <end position="35"/>
    </location>
</feature>
<feature type="transmembrane region" description="Helical" evidence="6">
    <location>
        <begin position="342"/>
        <end position="361"/>
    </location>
</feature>
<keyword evidence="4 6" id="KW-1133">Transmembrane helix</keyword>
<keyword evidence="2" id="KW-0813">Transport</keyword>
<dbReference type="NCBIfam" id="TIGR00784">
    <property type="entry name" value="citMHS"/>
    <property type="match status" value="1"/>
</dbReference>
<feature type="transmembrane region" description="Helical" evidence="6">
    <location>
        <begin position="133"/>
        <end position="152"/>
    </location>
</feature>
<comment type="subcellular location">
    <subcellularLocation>
        <location evidence="1">Membrane</location>
        <topology evidence="1">Multi-pass membrane protein</topology>
    </subcellularLocation>
</comment>
<feature type="domain" description="Citrate transporter-like" evidence="7">
    <location>
        <begin position="36"/>
        <end position="395"/>
    </location>
</feature>
<dbReference type="Pfam" id="PF03600">
    <property type="entry name" value="CitMHS"/>
    <property type="match status" value="1"/>
</dbReference>
<gene>
    <name evidence="8" type="ORF">ACFQGH_17750</name>
</gene>
<dbReference type="InterPro" id="IPR014738">
    <property type="entry name" value="Citrate_transporter"/>
</dbReference>
<evidence type="ECO:0000313" key="9">
    <source>
        <dbReference type="Proteomes" id="UP001596312"/>
    </source>
</evidence>
<evidence type="ECO:0000256" key="4">
    <source>
        <dbReference type="ARBA" id="ARBA00022989"/>
    </source>
</evidence>
<feature type="transmembrane region" description="Helical" evidence="6">
    <location>
        <begin position="198"/>
        <end position="216"/>
    </location>
</feature>
<dbReference type="AlphaFoldDB" id="A0ABD5V6F1"/>
<proteinExistence type="predicted"/>
<keyword evidence="9" id="KW-1185">Reference proteome</keyword>
<feature type="transmembrane region" description="Helical" evidence="6">
    <location>
        <begin position="72"/>
        <end position="90"/>
    </location>
</feature>
<dbReference type="EMBL" id="JBHSXQ010000006">
    <property type="protein sequence ID" value="MFC6907037.1"/>
    <property type="molecule type" value="Genomic_DNA"/>
</dbReference>
<evidence type="ECO:0000259" key="7">
    <source>
        <dbReference type="Pfam" id="PF03600"/>
    </source>
</evidence>
<feature type="transmembrane region" description="Helical" evidence="6">
    <location>
        <begin position="42"/>
        <end position="60"/>
    </location>
</feature>
<dbReference type="RefSeq" id="WP_340605614.1">
    <property type="nucleotide sequence ID" value="NZ_JBBMXV010000006.1"/>
</dbReference>
<evidence type="ECO:0000256" key="6">
    <source>
        <dbReference type="SAM" id="Phobius"/>
    </source>
</evidence>
<dbReference type="InterPro" id="IPR004680">
    <property type="entry name" value="Cit_transptr-like_dom"/>
</dbReference>
<reference evidence="8 9" key="1">
    <citation type="journal article" date="2019" name="Int. J. Syst. Evol. Microbiol.">
        <title>The Global Catalogue of Microorganisms (GCM) 10K type strain sequencing project: providing services to taxonomists for standard genome sequencing and annotation.</title>
        <authorList>
            <consortium name="The Broad Institute Genomics Platform"/>
            <consortium name="The Broad Institute Genome Sequencing Center for Infectious Disease"/>
            <person name="Wu L."/>
            <person name="Ma J."/>
        </authorList>
    </citation>
    <scope>NUCLEOTIDE SEQUENCE [LARGE SCALE GENOMIC DNA]</scope>
    <source>
        <strain evidence="8 9">CGMCC 1.3240</strain>
    </source>
</reference>
<sequence length="452" mass="47903">MLHSNGNEMVFTIGQVSGIELGIIGYLVIALVLVLIIGKITYVIPTLIIVPVLGAILAGFGPADLGEFAGEGLAGIVEITAMFAFAVWYFAIMRDYGLFDPLVHRVVDTVLQRPAMLTIGTVVLAAVTHLDGAGATTMLITIPALLPLYIALDVDTKILAALVALSAGTMNLVPWGGVTVRGISAIDTATVGNIYTPLIPSQIAGFVTIILIAYYFSRRVDRTIDLTASEKEALVEDAVGGEIAAVNRMWGINLVLTLLIVAILMADITSPAIVFMVGLVIALLLNVRDYDDQREILEEYAPDVMTYVGILFAAGILLGVLNESGMITEMATILLMIIPESLGRFIPVIVGIIAAPASLVFSPDAYYFGVLPVLAETAAAFGLEEEAVVRASLIGQHTVGFPISPLTGATYLLIGLAEVDLGEHIKFTFLWAWLVSLVMLAVAILTGAVPLL</sequence>
<evidence type="ECO:0000313" key="8">
    <source>
        <dbReference type="EMBL" id="MFC6907037.1"/>
    </source>
</evidence>
<feature type="transmembrane region" description="Helical" evidence="6">
    <location>
        <begin position="304"/>
        <end position="321"/>
    </location>
</feature>
<organism evidence="8 9">
    <name type="scientific">Halalkalicoccus tibetensis</name>
    <dbReference type="NCBI Taxonomy" id="175632"/>
    <lineage>
        <taxon>Archaea</taxon>
        <taxon>Methanobacteriati</taxon>
        <taxon>Methanobacteriota</taxon>
        <taxon>Stenosarchaea group</taxon>
        <taxon>Halobacteria</taxon>
        <taxon>Halobacteriales</taxon>
        <taxon>Halococcaceae</taxon>
        <taxon>Halalkalicoccus</taxon>
    </lineage>
</organism>
<evidence type="ECO:0000256" key="5">
    <source>
        <dbReference type="ARBA" id="ARBA00023136"/>
    </source>
</evidence>
<name>A0ABD5V6F1_9EURY</name>
<comment type="caution">
    <text evidence="8">The sequence shown here is derived from an EMBL/GenBank/DDBJ whole genome shotgun (WGS) entry which is preliminary data.</text>
</comment>
<protein>
    <submittedName>
        <fullName evidence="8">CitMHS family transporter</fullName>
    </submittedName>
</protein>
<evidence type="ECO:0000256" key="1">
    <source>
        <dbReference type="ARBA" id="ARBA00004141"/>
    </source>
</evidence>
<evidence type="ECO:0000256" key="2">
    <source>
        <dbReference type="ARBA" id="ARBA00022448"/>
    </source>
</evidence>
<feature type="transmembrane region" description="Helical" evidence="6">
    <location>
        <begin position="254"/>
        <end position="284"/>
    </location>
</feature>
<evidence type="ECO:0000256" key="3">
    <source>
        <dbReference type="ARBA" id="ARBA00022692"/>
    </source>
</evidence>
<keyword evidence="5 6" id="KW-0472">Membrane</keyword>
<dbReference type="GO" id="GO:0016020">
    <property type="term" value="C:membrane"/>
    <property type="evidence" value="ECO:0007669"/>
    <property type="project" value="UniProtKB-SubCell"/>
</dbReference>
<feature type="transmembrane region" description="Helical" evidence="6">
    <location>
        <begin position="110"/>
        <end position="127"/>
    </location>
</feature>
<dbReference type="Proteomes" id="UP001596312">
    <property type="component" value="Unassembled WGS sequence"/>
</dbReference>
<feature type="transmembrane region" description="Helical" evidence="6">
    <location>
        <begin position="430"/>
        <end position="451"/>
    </location>
</feature>
<feature type="transmembrane region" description="Helical" evidence="6">
    <location>
        <begin position="159"/>
        <end position="178"/>
    </location>
</feature>